<feature type="region of interest" description="Disordered" evidence="1">
    <location>
        <begin position="49"/>
        <end position="71"/>
    </location>
</feature>
<reference evidence="3 4" key="1">
    <citation type="submission" date="2024-04" db="EMBL/GenBank/DDBJ databases">
        <title>Phyllosticta paracitricarpa is synonymous to the EU quarantine fungus P. citricarpa based on phylogenomic analyses.</title>
        <authorList>
            <consortium name="Lawrence Berkeley National Laboratory"/>
            <person name="Van ingen-buijs V.A."/>
            <person name="Van westerhoven A.C."/>
            <person name="Haridas S."/>
            <person name="Skiadas P."/>
            <person name="Martin F."/>
            <person name="Groenewald J.Z."/>
            <person name="Crous P.W."/>
            <person name="Seidl M.F."/>
        </authorList>
    </citation>
    <scope>NUCLEOTIDE SEQUENCE [LARGE SCALE GENOMIC DNA]</scope>
    <source>
        <strain evidence="3 4">CBS 141358</strain>
    </source>
</reference>
<feature type="chain" id="PRO_5045358239" description="Secreted protein" evidence="2">
    <location>
        <begin position="25"/>
        <end position="71"/>
    </location>
</feature>
<keyword evidence="2" id="KW-0732">Signal</keyword>
<dbReference type="Proteomes" id="UP001367316">
    <property type="component" value="Unassembled WGS sequence"/>
</dbReference>
<name>A0ABR1NJ55_9PEZI</name>
<evidence type="ECO:0008006" key="5">
    <source>
        <dbReference type="Google" id="ProtNLM"/>
    </source>
</evidence>
<evidence type="ECO:0000313" key="3">
    <source>
        <dbReference type="EMBL" id="KAK7614216.1"/>
    </source>
</evidence>
<evidence type="ECO:0000256" key="2">
    <source>
        <dbReference type="SAM" id="SignalP"/>
    </source>
</evidence>
<feature type="signal peptide" evidence="2">
    <location>
        <begin position="1"/>
        <end position="24"/>
    </location>
</feature>
<gene>
    <name evidence="3" type="ORF">JOL62DRAFT_292766</name>
</gene>
<feature type="compositionally biased region" description="Basic and acidic residues" evidence="1">
    <location>
        <begin position="53"/>
        <end position="63"/>
    </location>
</feature>
<evidence type="ECO:0000313" key="4">
    <source>
        <dbReference type="Proteomes" id="UP001367316"/>
    </source>
</evidence>
<proteinExistence type="predicted"/>
<accession>A0ABR1NJ55</accession>
<protein>
    <recommendedName>
        <fullName evidence="5">Secreted protein</fullName>
    </recommendedName>
</protein>
<evidence type="ECO:0000256" key="1">
    <source>
        <dbReference type="SAM" id="MobiDB-lite"/>
    </source>
</evidence>
<keyword evidence="4" id="KW-1185">Reference proteome</keyword>
<comment type="caution">
    <text evidence="3">The sequence shown here is derived from an EMBL/GenBank/DDBJ whole genome shotgun (WGS) entry which is preliminary data.</text>
</comment>
<sequence length="71" mass="7966">MSLPSPPFLFFFFFFFLDILSALSALICSQQTQLCSNSTVRCGAVRCGAAGNKDGEREKEQTKQRKRGEKK</sequence>
<dbReference type="EMBL" id="JBBPBF010000004">
    <property type="protein sequence ID" value="KAK7614216.1"/>
    <property type="molecule type" value="Genomic_DNA"/>
</dbReference>
<organism evidence="3 4">
    <name type="scientific">Phyllosticta paracitricarpa</name>
    <dbReference type="NCBI Taxonomy" id="2016321"/>
    <lineage>
        <taxon>Eukaryota</taxon>
        <taxon>Fungi</taxon>
        <taxon>Dikarya</taxon>
        <taxon>Ascomycota</taxon>
        <taxon>Pezizomycotina</taxon>
        <taxon>Dothideomycetes</taxon>
        <taxon>Dothideomycetes incertae sedis</taxon>
        <taxon>Botryosphaeriales</taxon>
        <taxon>Phyllostictaceae</taxon>
        <taxon>Phyllosticta</taxon>
    </lineage>
</organism>